<feature type="compositionally biased region" description="Low complexity" evidence="1">
    <location>
        <begin position="641"/>
        <end position="650"/>
    </location>
</feature>
<proteinExistence type="predicted"/>
<feature type="region of interest" description="Disordered" evidence="1">
    <location>
        <begin position="641"/>
        <end position="661"/>
    </location>
</feature>
<sequence>MAVVIWRGDSQAVAQITRVTLSGSVNQSSDVGFTIGNKTLIVESPGETRSGLLQAAEDAWNDSEVAEFAEITATYGVDESGEPYLDLEADEPGKPFTVTVSGLYPVIDVDPIQEATPGTNEVQSFYFTSTRTGGTYTITQNFGSGDETSDAIAWNGNLTAIKAKMVSGMASVTEDNVTITGAGTMANPYVITYSGSLGNRNLAELTVNTGSLTAAAEVEISVVQNIGDNAPTVWMMSYRKQDAYGGSGGSSQITVTVDGVSSTIDTMQFMTLAFWQSKFTKTISNFKTQTLSDNTGSEIGCVVFSVFEDNTISCQIDYGSSGTLLTHVAAEKIQQHGNSSGANEHQFVHGYDDGASASRTYTFEGQTTTSISSTGSLKSVLEALSNIGSGDITVHVPASAGTLADPMVIVEFGNAMANSNEGLITVSVGTAPSALANGGGLLNEIHRIIVRGDGGTFTLDAGGTPTGNLSYAIAAAALETAIDGLSEIGSGNSSVTGSGTDASPFYVEYVSGKAGTNVPTLVSDVTNLTLAVGSEVTTVTAGDPGTPKAWSVELIGATGGTWSVKVLGKTASGLAYNASSATVQTAVQALSSVGSGNMTVTGSDGGPYTFTAAGSLSGQDLADPVAENKLLTGTASPTATVTETTASTGPEHVDEPLNYSTGSLPSNSDTLVLTNSNRSMRYGLDALASVTLAELIIHSSYTGEIGLPVYDADGEYFQYRGRSFEVGATVVSIGEGDGPGSSLMRLDLKAVQSTINVFNTGSPANDGEKALVLFGTHASNVLNVTKGSVEVAPTEGSSSTLATVRTGFLEDQESDVDLRMNAGVTLTNLYLSGGQVEIHSDTTVLEAHNTNVLLIEGGHADIDLFNSVLDWRTTDEVTNLTAKDSVVDCSKDPRQKDFNSGNVIELFGSSTELRDPLGTLPSGVDIRKNLGTETIITAGGKLIQVT</sequence>
<keyword evidence="3" id="KW-1185">Reference proteome</keyword>
<dbReference type="AlphaFoldDB" id="A0A5C5X920"/>
<reference evidence="2 3" key="1">
    <citation type="submission" date="2019-02" db="EMBL/GenBank/DDBJ databases">
        <title>Deep-cultivation of Planctomycetes and their phenomic and genomic characterization uncovers novel biology.</title>
        <authorList>
            <person name="Wiegand S."/>
            <person name="Jogler M."/>
            <person name="Boedeker C."/>
            <person name="Pinto D."/>
            <person name="Vollmers J."/>
            <person name="Rivas-Marin E."/>
            <person name="Kohn T."/>
            <person name="Peeters S.H."/>
            <person name="Heuer A."/>
            <person name="Rast P."/>
            <person name="Oberbeckmann S."/>
            <person name="Bunk B."/>
            <person name="Jeske O."/>
            <person name="Meyerdierks A."/>
            <person name="Storesund J.E."/>
            <person name="Kallscheuer N."/>
            <person name="Luecker S."/>
            <person name="Lage O.M."/>
            <person name="Pohl T."/>
            <person name="Merkel B.J."/>
            <person name="Hornburger P."/>
            <person name="Mueller R.-W."/>
            <person name="Bruemmer F."/>
            <person name="Labrenz M."/>
            <person name="Spormann A.M."/>
            <person name="Op Den Camp H."/>
            <person name="Overmann J."/>
            <person name="Amann R."/>
            <person name="Jetten M.S.M."/>
            <person name="Mascher T."/>
            <person name="Medema M.H."/>
            <person name="Devos D.P."/>
            <person name="Kaster A.-K."/>
            <person name="Ovreas L."/>
            <person name="Rohde M."/>
            <person name="Galperin M.Y."/>
            <person name="Jogler C."/>
        </authorList>
    </citation>
    <scope>NUCLEOTIDE SEQUENCE [LARGE SCALE GENOMIC DNA]</scope>
    <source>
        <strain evidence="2 3">KOR42</strain>
    </source>
</reference>
<evidence type="ECO:0000313" key="3">
    <source>
        <dbReference type="Proteomes" id="UP000317243"/>
    </source>
</evidence>
<evidence type="ECO:0000313" key="2">
    <source>
        <dbReference type="EMBL" id="TWT58871.1"/>
    </source>
</evidence>
<comment type="caution">
    <text evidence="2">The sequence shown here is derived from an EMBL/GenBank/DDBJ whole genome shotgun (WGS) entry which is preliminary data.</text>
</comment>
<name>A0A5C5X920_9PLAN</name>
<gene>
    <name evidence="2" type="ORF">KOR42_22580</name>
</gene>
<evidence type="ECO:0000256" key="1">
    <source>
        <dbReference type="SAM" id="MobiDB-lite"/>
    </source>
</evidence>
<organism evidence="2 3">
    <name type="scientific">Thalassoglobus neptunius</name>
    <dbReference type="NCBI Taxonomy" id="1938619"/>
    <lineage>
        <taxon>Bacteria</taxon>
        <taxon>Pseudomonadati</taxon>
        <taxon>Planctomycetota</taxon>
        <taxon>Planctomycetia</taxon>
        <taxon>Planctomycetales</taxon>
        <taxon>Planctomycetaceae</taxon>
        <taxon>Thalassoglobus</taxon>
    </lineage>
</organism>
<accession>A0A5C5X920</accession>
<protein>
    <submittedName>
        <fullName evidence="2">Uncharacterized protein</fullName>
    </submittedName>
</protein>
<dbReference type="EMBL" id="SIHI01000001">
    <property type="protein sequence ID" value="TWT58871.1"/>
    <property type="molecule type" value="Genomic_DNA"/>
</dbReference>
<dbReference type="OrthoDB" id="245702at2"/>
<dbReference type="RefSeq" id="WP_146509561.1">
    <property type="nucleotide sequence ID" value="NZ_SIHI01000001.1"/>
</dbReference>
<dbReference type="Proteomes" id="UP000317243">
    <property type="component" value="Unassembled WGS sequence"/>
</dbReference>